<gene>
    <name evidence="2" type="ORF">GCM10007906_20610</name>
</gene>
<accession>A0ABQ5Y0M0</accession>
<organism evidence="2 3">
    <name type="scientific">Vibrio hyugaensis</name>
    <dbReference type="NCBI Taxonomy" id="1534743"/>
    <lineage>
        <taxon>Bacteria</taxon>
        <taxon>Pseudomonadati</taxon>
        <taxon>Pseudomonadota</taxon>
        <taxon>Gammaproteobacteria</taxon>
        <taxon>Vibrionales</taxon>
        <taxon>Vibrionaceae</taxon>
        <taxon>Vibrio</taxon>
    </lineage>
</organism>
<dbReference type="PROSITE" id="PS51186">
    <property type="entry name" value="GNAT"/>
    <property type="match status" value="1"/>
</dbReference>
<reference evidence="3" key="1">
    <citation type="journal article" date="2019" name="Int. J. Syst. Evol. Microbiol.">
        <title>The Global Catalogue of Microorganisms (GCM) 10K type strain sequencing project: providing services to taxonomists for standard genome sequencing and annotation.</title>
        <authorList>
            <consortium name="The Broad Institute Genomics Platform"/>
            <consortium name="The Broad Institute Genome Sequencing Center for Infectious Disease"/>
            <person name="Wu L."/>
            <person name="Ma J."/>
        </authorList>
    </citation>
    <scope>NUCLEOTIDE SEQUENCE [LARGE SCALE GENOMIC DNA]</scope>
    <source>
        <strain evidence="3">NBRC 110633</strain>
    </source>
</reference>
<keyword evidence="3" id="KW-1185">Reference proteome</keyword>
<dbReference type="InterPro" id="IPR016181">
    <property type="entry name" value="Acyl_CoA_acyltransferase"/>
</dbReference>
<dbReference type="Gene3D" id="3.40.630.30">
    <property type="match status" value="1"/>
</dbReference>
<sequence>MRPFNVHNYNGGIVFTASEQIQTMIAIKPAKLKDFASLMQLEVQEDQKGFFKPFEQAYQQRSKSEVFYTIFHDYLIVGYLVIDKAFAQHAPFAKRHELGLSYLMVDKRFQQQGIGKATLQKLMIYGYAIDTESSSVCATVSSSNDIGIRLFESAGFDNTQKTIYEESGKALILRHALN</sequence>
<dbReference type="InterPro" id="IPR000182">
    <property type="entry name" value="GNAT_dom"/>
</dbReference>
<dbReference type="SUPFAM" id="SSF55729">
    <property type="entry name" value="Acyl-CoA N-acyltransferases (Nat)"/>
    <property type="match status" value="1"/>
</dbReference>
<name>A0ABQ5Y0M0_9VIBR</name>
<feature type="domain" description="N-acetyltransferase" evidence="1">
    <location>
        <begin position="25"/>
        <end position="178"/>
    </location>
</feature>
<comment type="caution">
    <text evidence="2">The sequence shown here is derived from an EMBL/GenBank/DDBJ whole genome shotgun (WGS) entry which is preliminary data.</text>
</comment>
<dbReference type="Pfam" id="PF00583">
    <property type="entry name" value="Acetyltransf_1"/>
    <property type="match status" value="1"/>
</dbReference>
<protein>
    <submittedName>
        <fullName evidence="2">N-acetyltransferase</fullName>
    </submittedName>
</protein>
<dbReference type="CDD" id="cd04301">
    <property type="entry name" value="NAT_SF"/>
    <property type="match status" value="1"/>
</dbReference>
<proteinExistence type="predicted"/>
<dbReference type="EMBL" id="BSOE01000037">
    <property type="protein sequence ID" value="GLR04473.1"/>
    <property type="molecule type" value="Genomic_DNA"/>
</dbReference>
<evidence type="ECO:0000259" key="1">
    <source>
        <dbReference type="PROSITE" id="PS51186"/>
    </source>
</evidence>
<evidence type="ECO:0000313" key="3">
    <source>
        <dbReference type="Proteomes" id="UP001156669"/>
    </source>
</evidence>
<evidence type="ECO:0000313" key="2">
    <source>
        <dbReference type="EMBL" id="GLR04473.1"/>
    </source>
</evidence>
<dbReference type="Proteomes" id="UP001156669">
    <property type="component" value="Unassembled WGS sequence"/>
</dbReference>